<name>A0A368GX75_ANCCA</name>
<dbReference type="Pfam" id="PF00635">
    <property type="entry name" value="Motile_Sperm"/>
    <property type="match status" value="1"/>
</dbReference>
<dbReference type="AlphaFoldDB" id="A0A368GX75"/>
<dbReference type="EMBL" id="JOJR01000059">
    <property type="protein sequence ID" value="RCN47607.1"/>
    <property type="molecule type" value="Genomic_DNA"/>
</dbReference>
<dbReference type="InterPro" id="IPR000535">
    <property type="entry name" value="MSP_dom"/>
</dbReference>
<feature type="domain" description="MSP" evidence="2">
    <location>
        <begin position="91"/>
        <end position="173"/>
    </location>
</feature>
<keyword evidence="1" id="KW-0206">Cytoskeleton</keyword>
<dbReference type="PROSITE" id="PS50202">
    <property type="entry name" value="MSP"/>
    <property type="match status" value="1"/>
</dbReference>
<organism evidence="3 4">
    <name type="scientific">Ancylostoma caninum</name>
    <name type="common">Dog hookworm</name>
    <dbReference type="NCBI Taxonomy" id="29170"/>
    <lineage>
        <taxon>Eukaryota</taxon>
        <taxon>Metazoa</taxon>
        <taxon>Ecdysozoa</taxon>
        <taxon>Nematoda</taxon>
        <taxon>Chromadorea</taxon>
        <taxon>Rhabditida</taxon>
        <taxon>Rhabditina</taxon>
        <taxon>Rhabditomorpha</taxon>
        <taxon>Strongyloidea</taxon>
        <taxon>Ancylostomatidae</taxon>
        <taxon>Ancylostomatinae</taxon>
        <taxon>Ancylostoma</taxon>
    </lineage>
</organism>
<dbReference type="SUPFAM" id="SSF49354">
    <property type="entry name" value="PapD-like"/>
    <property type="match status" value="1"/>
</dbReference>
<gene>
    <name evidence="3" type="ORF">ANCCAN_06273</name>
</gene>
<dbReference type="OrthoDB" id="5861240at2759"/>
<evidence type="ECO:0000313" key="3">
    <source>
        <dbReference type="EMBL" id="RCN47607.1"/>
    </source>
</evidence>
<evidence type="ECO:0000259" key="2">
    <source>
        <dbReference type="PROSITE" id="PS50202"/>
    </source>
</evidence>
<dbReference type="Gene3D" id="2.60.40.10">
    <property type="entry name" value="Immunoglobulins"/>
    <property type="match status" value="1"/>
</dbReference>
<accession>A0A368GX75</accession>
<sequence length="173" mass="19147">MKSPTYRGFHWNLSPTQTQSTQELTSATALEFDKETAERTLLTAILNQTDTALEIFPNKAEKPLMDRKPPAAPAKPVLGDSESSILVHYGDLVAEPERMIQFRHHTDTQKITITNISGRNIAWTVKTNAIYEIGACPSQGTLRKGAKAEINIVLNADKVAIPDAVRYSDKVRS</sequence>
<evidence type="ECO:0000256" key="1">
    <source>
        <dbReference type="RuleBase" id="RU003425"/>
    </source>
</evidence>
<dbReference type="InterPro" id="IPR013783">
    <property type="entry name" value="Ig-like_fold"/>
</dbReference>
<keyword evidence="4" id="KW-1185">Reference proteome</keyword>
<dbReference type="Proteomes" id="UP000252519">
    <property type="component" value="Unassembled WGS sequence"/>
</dbReference>
<keyword evidence="1" id="KW-0963">Cytoplasm</keyword>
<dbReference type="InterPro" id="IPR008962">
    <property type="entry name" value="PapD-like_sf"/>
</dbReference>
<reference evidence="3 4" key="1">
    <citation type="submission" date="2014-10" db="EMBL/GenBank/DDBJ databases">
        <title>Draft genome of the hookworm Ancylostoma caninum.</title>
        <authorList>
            <person name="Mitreva M."/>
        </authorList>
    </citation>
    <scope>NUCLEOTIDE SEQUENCE [LARGE SCALE GENOMIC DNA]</scope>
    <source>
        <strain evidence="3 4">Baltimore</strain>
    </source>
</reference>
<evidence type="ECO:0000313" key="4">
    <source>
        <dbReference type="Proteomes" id="UP000252519"/>
    </source>
</evidence>
<comment type="caution">
    <text evidence="3">The sequence shown here is derived from an EMBL/GenBank/DDBJ whole genome shotgun (WGS) entry which is preliminary data.</text>
</comment>
<comment type="function">
    <text evidence="1">Central component in molecular interactions underlying sperm crawling. Forms an extensive filament system that extends from sperm villipoda, along the leading edge of the pseudopod.</text>
</comment>
<protein>
    <recommendedName>
        <fullName evidence="1">Major sperm protein</fullName>
    </recommendedName>
</protein>
<proteinExistence type="predicted"/>